<keyword evidence="2 5" id="KW-0812">Transmembrane</keyword>
<feature type="transmembrane region" description="Helical" evidence="5">
    <location>
        <begin position="131"/>
        <end position="153"/>
    </location>
</feature>
<organism evidence="7 8">
    <name type="scientific">Coilia grayii</name>
    <name type="common">Gray's grenadier anchovy</name>
    <dbReference type="NCBI Taxonomy" id="363190"/>
    <lineage>
        <taxon>Eukaryota</taxon>
        <taxon>Metazoa</taxon>
        <taxon>Chordata</taxon>
        <taxon>Craniata</taxon>
        <taxon>Vertebrata</taxon>
        <taxon>Euteleostomi</taxon>
        <taxon>Actinopterygii</taxon>
        <taxon>Neopterygii</taxon>
        <taxon>Teleostei</taxon>
        <taxon>Clupei</taxon>
        <taxon>Clupeiformes</taxon>
        <taxon>Clupeoidei</taxon>
        <taxon>Engraulidae</taxon>
        <taxon>Coilinae</taxon>
        <taxon>Coilia</taxon>
    </lineage>
</organism>
<dbReference type="EMBL" id="JBHFQA010000024">
    <property type="protein sequence ID" value="KAL2077662.1"/>
    <property type="molecule type" value="Genomic_DNA"/>
</dbReference>
<dbReference type="PANTHER" id="PTHR24064">
    <property type="entry name" value="SOLUTE CARRIER FAMILY 22 MEMBER"/>
    <property type="match status" value="1"/>
</dbReference>
<dbReference type="InterPro" id="IPR020846">
    <property type="entry name" value="MFS_dom"/>
</dbReference>
<reference evidence="7 8" key="1">
    <citation type="submission" date="2024-09" db="EMBL/GenBank/DDBJ databases">
        <title>A chromosome-level genome assembly of Gray's grenadier anchovy, Coilia grayii.</title>
        <authorList>
            <person name="Fu Z."/>
        </authorList>
    </citation>
    <scope>NUCLEOTIDE SEQUENCE [LARGE SCALE GENOMIC DNA]</scope>
    <source>
        <strain evidence="7">G4</strain>
        <tissue evidence="7">Muscle</tissue>
    </source>
</reference>
<feature type="transmembrane region" description="Helical" evidence="5">
    <location>
        <begin position="219"/>
        <end position="242"/>
    </location>
</feature>
<name>A0ABD1IRM8_9TELE</name>
<evidence type="ECO:0000256" key="4">
    <source>
        <dbReference type="ARBA" id="ARBA00023136"/>
    </source>
</evidence>
<feature type="transmembrane region" description="Helical" evidence="5">
    <location>
        <begin position="425"/>
        <end position="448"/>
    </location>
</feature>
<comment type="caution">
    <text evidence="7">The sequence shown here is derived from an EMBL/GenBank/DDBJ whole genome shotgun (WGS) entry which is preliminary data.</text>
</comment>
<feature type="transmembrane region" description="Helical" evidence="5">
    <location>
        <begin position="342"/>
        <end position="359"/>
    </location>
</feature>
<evidence type="ECO:0000259" key="6">
    <source>
        <dbReference type="PROSITE" id="PS50850"/>
    </source>
</evidence>
<dbReference type="InterPro" id="IPR005829">
    <property type="entry name" value="Sugar_transporter_CS"/>
</dbReference>
<evidence type="ECO:0000313" key="7">
    <source>
        <dbReference type="EMBL" id="KAL2077662.1"/>
    </source>
</evidence>
<evidence type="ECO:0000256" key="5">
    <source>
        <dbReference type="SAM" id="Phobius"/>
    </source>
</evidence>
<dbReference type="PROSITE" id="PS50850">
    <property type="entry name" value="MFS"/>
    <property type="match status" value="1"/>
</dbReference>
<dbReference type="SUPFAM" id="SSF103473">
    <property type="entry name" value="MFS general substrate transporter"/>
    <property type="match status" value="1"/>
</dbReference>
<dbReference type="Proteomes" id="UP001591681">
    <property type="component" value="Unassembled WGS sequence"/>
</dbReference>
<dbReference type="AlphaFoldDB" id="A0ABD1IRM8"/>
<accession>A0ABD1IRM8</accession>
<feature type="transmembrane region" description="Helical" evidence="5">
    <location>
        <begin position="20"/>
        <end position="42"/>
    </location>
</feature>
<proteinExistence type="predicted"/>
<keyword evidence="8" id="KW-1185">Reference proteome</keyword>
<feature type="transmembrane region" description="Helical" evidence="5">
    <location>
        <begin position="248"/>
        <end position="266"/>
    </location>
</feature>
<keyword evidence="4 5" id="KW-0472">Membrane</keyword>
<evidence type="ECO:0000256" key="1">
    <source>
        <dbReference type="ARBA" id="ARBA00004141"/>
    </source>
</evidence>
<dbReference type="InterPro" id="IPR036259">
    <property type="entry name" value="MFS_trans_sf"/>
</dbReference>
<evidence type="ECO:0000256" key="3">
    <source>
        <dbReference type="ARBA" id="ARBA00022989"/>
    </source>
</evidence>
<dbReference type="PROSITE" id="PS00216">
    <property type="entry name" value="SUGAR_TRANSPORT_1"/>
    <property type="match status" value="1"/>
</dbReference>
<evidence type="ECO:0000313" key="8">
    <source>
        <dbReference type="Proteomes" id="UP001591681"/>
    </source>
</evidence>
<dbReference type="Pfam" id="PF00083">
    <property type="entry name" value="Sugar_tr"/>
    <property type="match status" value="1"/>
</dbReference>
<feature type="transmembrane region" description="Helical" evidence="5">
    <location>
        <begin position="160"/>
        <end position="182"/>
    </location>
</feature>
<comment type="subcellular location">
    <subcellularLocation>
        <location evidence="1">Membrane</location>
        <topology evidence="1">Multi-pass membrane protein</topology>
    </subcellularLocation>
</comment>
<gene>
    <name evidence="7" type="ORF">ACEWY4_027166</name>
</gene>
<dbReference type="Gene3D" id="1.20.1250.20">
    <property type="entry name" value="MFS general substrate transporter like domains"/>
    <property type="match status" value="1"/>
</dbReference>
<feature type="transmembrane region" description="Helical" evidence="5">
    <location>
        <begin position="188"/>
        <end position="207"/>
    </location>
</feature>
<protein>
    <recommendedName>
        <fullName evidence="6">Major facilitator superfamily (MFS) profile domain-containing protein</fullName>
    </recommendedName>
</protein>
<dbReference type="InterPro" id="IPR005828">
    <property type="entry name" value="MFS_sugar_transport-like"/>
</dbReference>
<feature type="transmembrane region" description="Helical" evidence="5">
    <location>
        <begin position="400"/>
        <end position="419"/>
    </location>
</feature>
<sequence>MRDYEETITFLGEWGPFQRLIYILLSLSAIPNGYMSLSMVFLGDIPPHHCRVPFLNSSYGGLGYNLSIPTEELKGETILSRCRRYSEQEDSDAAYRNDTEGCLDGWVFSEERYVSTIVTEWNLVCDEAWKAPFTLTVFIIGVLVGSFCSGILSDRYGRKITYFSAKAMETICASILAISQSWEMFCALYFIIGVMQISGYCTAFILGSELLSKSARVSFGILGVCLCFATGYAILPLFAYFIRDWRTLQLALSVLGFLYIPLWWYIPESPRWLITQGRLQEAEAIIRAAAKKNAITPPEDIFQLKHSADTKVSSPLETQHESGVQGKYSWLDLLKTANMRNITVINIIIWITIALTYYGLSFNTSNLDGDPYLNCLIAAATEYLGYVFVWFTTRYAPRRFVLPFTLLLGGALLLLIKFVPEELTGLTVTLAMTGRLAVTGAFSFVYVYSTELFPTVIRNMGLGVTSMASRIGSAVSPYIAYIGSYNKILPFILMGAICLFSGGLSLLLPETKGEKLPELISQVKPLQCCCYKTRSVDLNTLGGDVHLGDEDEMAQTRGWEAVVIKD</sequence>
<feature type="domain" description="Major facilitator superfamily (MFS) profile" evidence="6">
    <location>
        <begin position="21"/>
        <end position="513"/>
    </location>
</feature>
<feature type="transmembrane region" description="Helical" evidence="5">
    <location>
        <begin position="371"/>
        <end position="393"/>
    </location>
</feature>
<evidence type="ECO:0000256" key="2">
    <source>
        <dbReference type="ARBA" id="ARBA00022692"/>
    </source>
</evidence>
<feature type="transmembrane region" description="Helical" evidence="5">
    <location>
        <begin position="488"/>
        <end position="508"/>
    </location>
</feature>
<feature type="transmembrane region" description="Helical" evidence="5">
    <location>
        <begin position="460"/>
        <end position="482"/>
    </location>
</feature>
<dbReference type="GO" id="GO:0016020">
    <property type="term" value="C:membrane"/>
    <property type="evidence" value="ECO:0007669"/>
    <property type="project" value="UniProtKB-SubCell"/>
</dbReference>
<keyword evidence="3 5" id="KW-1133">Transmembrane helix</keyword>